<dbReference type="GO" id="GO:0035312">
    <property type="term" value="F:5'-3' DNA exonuclease activity"/>
    <property type="evidence" value="ECO:0007669"/>
    <property type="project" value="TreeGrafter"/>
</dbReference>
<dbReference type="SMART" id="SM00481">
    <property type="entry name" value="POLIIIAc"/>
    <property type="match status" value="1"/>
</dbReference>
<dbReference type="InterPro" id="IPR004013">
    <property type="entry name" value="PHP_dom"/>
</dbReference>
<dbReference type="CDD" id="cd07438">
    <property type="entry name" value="PHP_HisPPase_AMP"/>
    <property type="match status" value="1"/>
</dbReference>
<dbReference type="Pfam" id="PF02811">
    <property type="entry name" value="PHP"/>
    <property type="match status" value="1"/>
</dbReference>
<feature type="domain" description="Polymerase/histidinol phosphatase N-terminal" evidence="1">
    <location>
        <begin position="5"/>
        <end position="70"/>
    </location>
</feature>
<accession>A0A2H0YYJ7</accession>
<dbReference type="InterPro" id="IPR003141">
    <property type="entry name" value="Pol/His_phosphatase_N"/>
</dbReference>
<dbReference type="InterPro" id="IPR052018">
    <property type="entry name" value="PHP_domain"/>
</dbReference>
<dbReference type="SUPFAM" id="SSF89550">
    <property type="entry name" value="PHP domain-like"/>
    <property type="match status" value="1"/>
</dbReference>
<dbReference type="GO" id="GO:0004534">
    <property type="term" value="F:5'-3' RNA exonuclease activity"/>
    <property type="evidence" value="ECO:0007669"/>
    <property type="project" value="TreeGrafter"/>
</dbReference>
<proteinExistence type="predicted"/>
<dbReference type="Gene3D" id="1.10.150.650">
    <property type="match status" value="1"/>
</dbReference>
<comment type="caution">
    <text evidence="2">The sequence shown here is derived from an EMBL/GenBank/DDBJ whole genome shotgun (WGS) entry which is preliminary data.</text>
</comment>
<dbReference type="PANTHER" id="PTHR42924">
    <property type="entry name" value="EXONUCLEASE"/>
    <property type="match status" value="1"/>
</dbReference>
<organism evidence="2 3">
    <name type="scientific">Candidatus Kerfeldbacteria bacterium CG08_land_8_20_14_0_20_40_16</name>
    <dbReference type="NCBI Taxonomy" id="2014244"/>
    <lineage>
        <taxon>Bacteria</taxon>
        <taxon>Candidatus Kerfeldiibacteriota</taxon>
    </lineage>
</organism>
<dbReference type="InterPro" id="IPR016195">
    <property type="entry name" value="Pol/histidinol_Pase-like"/>
</dbReference>
<dbReference type="PANTHER" id="PTHR42924:SF3">
    <property type="entry name" value="POLYMERASE_HISTIDINOL PHOSPHATASE N-TERMINAL DOMAIN-CONTAINING PROTEIN"/>
    <property type="match status" value="1"/>
</dbReference>
<evidence type="ECO:0000259" key="1">
    <source>
        <dbReference type="SMART" id="SM00481"/>
    </source>
</evidence>
<dbReference type="EMBL" id="PEXU01000019">
    <property type="protein sequence ID" value="PIS42803.1"/>
    <property type="molecule type" value="Genomic_DNA"/>
</dbReference>
<dbReference type="Proteomes" id="UP000231542">
    <property type="component" value="Unassembled WGS sequence"/>
</dbReference>
<reference evidence="2 3" key="1">
    <citation type="submission" date="2017-09" db="EMBL/GenBank/DDBJ databases">
        <title>Depth-based differentiation of microbial function through sediment-hosted aquifers and enrichment of novel symbionts in the deep terrestrial subsurface.</title>
        <authorList>
            <person name="Probst A.J."/>
            <person name="Ladd B."/>
            <person name="Jarett J.K."/>
            <person name="Geller-Mcgrath D.E."/>
            <person name="Sieber C.M."/>
            <person name="Emerson J.B."/>
            <person name="Anantharaman K."/>
            <person name="Thomas B.C."/>
            <person name="Malmstrom R."/>
            <person name="Stieglmeier M."/>
            <person name="Klingl A."/>
            <person name="Woyke T."/>
            <person name="Ryan C.M."/>
            <person name="Banfield J.F."/>
        </authorList>
    </citation>
    <scope>NUCLEOTIDE SEQUENCE [LARGE SCALE GENOMIC DNA]</scope>
    <source>
        <strain evidence="2">CG08_land_8_20_14_0_20_40_16</strain>
    </source>
</reference>
<dbReference type="Gene3D" id="3.20.20.140">
    <property type="entry name" value="Metal-dependent hydrolases"/>
    <property type="match status" value="1"/>
</dbReference>
<dbReference type="AlphaFoldDB" id="A0A2H0YYJ7"/>
<protein>
    <recommendedName>
        <fullName evidence="1">Polymerase/histidinol phosphatase N-terminal domain-containing protein</fullName>
    </recommendedName>
</protein>
<gene>
    <name evidence="2" type="ORF">COT24_01585</name>
</gene>
<name>A0A2H0YYJ7_9BACT</name>
<evidence type="ECO:0000313" key="3">
    <source>
        <dbReference type="Proteomes" id="UP000231542"/>
    </source>
</evidence>
<sequence>MEKYIDLHTHSIYSEGILSCRELLQLARKYRIGVLSLTDHNVIDGVPEIMELGKKLKIKVIPGVELYTYYQNKGLHLLAYNFKLEDNELKHALQKLKKAHLQKVKTSLVNLKKAGFIIEEQRIFNHPSHYPGAVHIMKEIERHPANRKKMDRELPPKYHNYFGKVYYYLGKNASGYLKQSELPILKAIKLIKKAGGIAVLAHPGQQLTFEEDKIIHILIKGGLDGLEVLSPYHNWYQIEHYLKMAVKHRLLITGGSDFHGYVKIRGQNIINKQWDYYKIPYRLYRGWRKLINN</sequence>
<evidence type="ECO:0000313" key="2">
    <source>
        <dbReference type="EMBL" id="PIS42803.1"/>
    </source>
</evidence>